<proteinExistence type="predicted"/>
<dbReference type="Proteomes" id="UP000192660">
    <property type="component" value="Unassembled WGS sequence"/>
</dbReference>
<evidence type="ECO:0000259" key="1">
    <source>
        <dbReference type="SMART" id="SM00507"/>
    </source>
</evidence>
<dbReference type="InterPro" id="IPR003615">
    <property type="entry name" value="HNH_nuc"/>
</dbReference>
<dbReference type="CDD" id="cd00085">
    <property type="entry name" value="HNHc"/>
    <property type="match status" value="1"/>
</dbReference>
<evidence type="ECO:0000313" key="2">
    <source>
        <dbReference type="EMBL" id="SMC04131.1"/>
    </source>
</evidence>
<organism evidence="2 3">
    <name type="scientific">Sulfobacillus thermosulfidooxidans (strain DSM 9293 / VKM B-1269 / AT-1)</name>
    <dbReference type="NCBI Taxonomy" id="929705"/>
    <lineage>
        <taxon>Bacteria</taxon>
        <taxon>Bacillati</taxon>
        <taxon>Bacillota</taxon>
        <taxon>Clostridia</taxon>
        <taxon>Eubacteriales</taxon>
        <taxon>Clostridiales Family XVII. Incertae Sedis</taxon>
        <taxon>Sulfobacillus</taxon>
    </lineage>
</organism>
<dbReference type="SMART" id="SM00507">
    <property type="entry name" value="HNHc"/>
    <property type="match status" value="1"/>
</dbReference>
<sequence length="197" mass="22360">MEEPVLDKVPVVDLRGQMLSPCSWAKAEQNLRDGLARFIDGVLHLNYRPLAYRKIYRLVRQRDGFTCAWCHGPGSTLEHVLPISWGGRTTLDNCVIACRSCNHSRNNALPSQFIAWTGFKPTHPVILKILRNESEALLKAKASLSSRPIQSCASKEEAQIWVSFRQGIFDTARPKPPQEPVSRFHPDPRPFLQFFVP</sequence>
<protein>
    <submittedName>
        <fullName evidence="2">HNH endonuclease</fullName>
    </submittedName>
</protein>
<accession>A0A1W1WCU1</accession>
<feature type="domain" description="HNH nuclease" evidence="1">
    <location>
        <begin position="54"/>
        <end position="103"/>
    </location>
</feature>
<dbReference type="InterPro" id="IPR036280">
    <property type="entry name" value="Multihaem_cyt_sf"/>
</dbReference>
<dbReference type="InterPro" id="IPR029471">
    <property type="entry name" value="HNH_5"/>
</dbReference>
<reference evidence="3" key="1">
    <citation type="submission" date="2017-04" db="EMBL/GenBank/DDBJ databases">
        <authorList>
            <person name="Varghese N."/>
            <person name="Submissions S."/>
        </authorList>
    </citation>
    <scope>NUCLEOTIDE SEQUENCE [LARGE SCALE GENOMIC DNA]</scope>
    <source>
        <strain evidence="3">DSM 9293</strain>
    </source>
</reference>
<dbReference type="EMBL" id="FWWY01000001">
    <property type="protein sequence ID" value="SMC04131.1"/>
    <property type="molecule type" value="Genomic_DNA"/>
</dbReference>
<gene>
    <name evidence="2" type="ORF">SAMN00768000_1481</name>
</gene>
<dbReference type="Pfam" id="PF14279">
    <property type="entry name" value="HNH_5"/>
    <property type="match status" value="1"/>
</dbReference>
<dbReference type="GO" id="GO:0004519">
    <property type="term" value="F:endonuclease activity"/>
    <property type="evidence" value="ECO:0007669"/>
    <property type="project" value="UniProtKB-KW"/>
</dbReference>
<keyword evidence="2" id="KW-0378">Hydrolase</keyword>
<dbReference type="STRING" id="28034.BFX07_13610"/>
<dbReference type="InterPro" id="IPR052892">
    <property type="entry name" value="NA-targeting_endonuclease"/>
</dbReference>
<keyword evidence="3" id="KW-1185">Reference proteome</keyword>
<dbReference type="PANTHER" id="PTHR33877">
    <property type="entry name" value="SLL1193 PROTEIN"/>
    <property type="match status" value="1"/>
</dbReference>
<dbReference type="PANTHER" id="PTHR33877:SF2">
    <property type="entry name" value="OS07G0170200 PROTEIN"/>
    <property type="match status" value="1"/>
</dbReference>
<name>A0A1W1WCU1_SULTA</name>
<dbReference type="SUPFAM" id="SSF48695">
    <property type="entry name" value="Multiheme cytochromes"/>
    <property type="match status" value="1"/>
</dbReference>
<evidence type="ECO:0000313" key="3">
    <source>
        <dbReference type="Proteomes" id="UP000192660"/>
    </source>
</evidence>
<keyword evidence="2" id="KW-0540">Nuclease</keyword>
<dbReference type="RefSeq" id="WP_020375496.1">
    <property type="nucleotide sequence ID" value="NZ_FWWY01000001.1"/>
</dbReference>
<keyword evidence="2" id="KW-0255">Endonuclease</keyword>
<dbReference type="Gene3D" id="1.10.30.50">
    <property type="match status" value="1"/>
</dbReference>
<dbReference type="AlphaFoldDB" id="A0A1W1WCU1"/>
<dbReference type="OrthoDB" id="9802901at2"/>